<sequence length="130" mass="14905">MTTTVDNLSDAILKELENYSELVTEGIKKSVDIVAKECDAVIKEHITFDEPTGKYVKAFKIKKVTDSQFNRSRTWYVSGSQYRLTHLLEKGHATRNGGRTKAYKHIEYGEELVIKRMQELSREVIENAGH</sequence>
<proteinExistence type="predicted"/>
<dbReference type="RefSeq" id="WP_216119670.1">
    <property type="nucleotide sequence ID" value="NZ_CP086239.1"/>
</dbReference>
<accession>A0AA47ELP9</accession>
<gene>
    <name evidence="1" type="ORF">LL038_01225</name>
</gene>
<protein>
    <recommendedName>
        <fullName evidence="3">HK97 gp10 family phage protein</fullName>
    </recommendedName>
</protein>
<evidence type="ECO:0000313" key="2">
    <source>
        <dbReference type="Proteomes" id="UP001164733"/>
    </source>
</evidence>
<dbReference type="EMBL" id="CP086239">
    <property type="protein sequence ID" value="WAG60903.1"/>
    <property type="molecule type" value="Genomic_DNA"/>
</dbReference>
<reference evidence="1" key="1">
    <citation type="submission" date="2021-11" db="EMBL/GenBank/DDBJ databases">
        <title>Clostridia strains as spoilage organisms.</title>
        <authorList>
            <person name="Wambui J."/>
            <person name="Stevens M.J.A."/>
            <person name="Stephan R."/>
        </authorList>
    </citation>
    <scope>NUCLEOTIDE SEQUENCE</scope>
    <source>
        <strain evidence="1">CF009</strain>
    </source>
</reference>
<name>A0AA47ELP9_9CLOT</name>
<evidence type="ECO:0000313" key="1">
    <source>
        <dbReference type="EMBL" id="WAG60903.1"/>
    </source>
</evidence>
<dbReference type="AlphaFoldDB" id="A0AA47ELP9"/>
<dbReference type="Proteomes" id="UP001164733">
    <property type="component" value="Chromosome"/>
</dbReference>
<organism evidence="1 2">
    <name type="scientific">Clostridium estertheticum</name>
    <dbReference type="NCBI Taxonomy" id="238834"/>
    <lineage>
        <taxon>Bacteria</taxon>
        <taxon>Bacillati</taxon>
        <taxon>Bacillota</taxon>
        <taxon>Clostridia</taxon>
        <taxon>Eubacteriales</taxon>
        <taxon>Clostridiaceae</taxon>
        <taxon>Clostridium</taxon>
    </lineage>
</organism>
<evidence type="ECO:0008006" key="3">
    <source>
        <dbReference type="Google" id="ProtNLM"/>
    </source>
</evidence>